<feature type="compositionally biased region" description="Polar residues" evidence="1">
    <location>
        <begin position="97"/>
        <end position="112"/>
    </location>
</feature>
<sequence length="136" mass="15010">MSQDESLEGSQGSVNSEWDSLSIENGSSKGNGEKGNHASWPLQRPALRKQRSQSAQQDRSAILLDLESLDVGKDWNIRKLSKINPRQVGELVPPIVFTSSSRTVTPGNSPRRGTSKKMNGGRASEPRELKQRKEIN</sequence>
<evidence type="ECO:0000313" key="2">
    <source>
        <dbReference type="Proteomes" id="UP000887575"/>
    </source>
</evidence>
<feature type="region of interest" description="Disordered" evidence="1">
    <location>
        <begin position="1"/>
        <end position="58"/>
    </location>
</feature>
<keyword evidence="2" id="KW-1185">Reference proteome</keyword>
<organism evidence="2 3">
    <name type="scientific">Mesorhabditis belari</name>
    <dbReference type="NCBI Taxonomy" id="2138241"/>
    <lineage>
        <taxon>Eukaryota</taxon>
        <taxon>Metazoa</taxon>
        <taxon>Ecdysozoa</taxon>
        <taxon>Nematoda</taxon>
        <taxon>Chromadorea</taxon>
        <taxon>Rhabditida</taxon>
        <taxon>Rhabditina</taxon>
        <taxon>Rhabditomorpha</taxon>
        <taxon>Rhabditoidea</taxon>
        <taxon>Rhabditidae</taxon>
        <taxon>Mesorhabditinae</taxon>
        <taxon>Mesorhabditis</taxon>
    </lineage>
</organism>
<reference evidence="3" key="1">
    <citation type="submission" date="2024-02" db="UniProtKB">
        <authorList>
            <consortium name="WormBaseParasite"/>
        </authorList>
    </citation>
    <scope>IDENTIFICATION</scope>
</reference>
<name>A0AAF3EZE8_9BILA</name>
<feature type="region of interest" description="Disordered" evidence="1">
    <location>
        <begin position="94"/>
        <end position="136"/>
    </location>
</feature>
<proteinExistence type="predicted"/>
<feature type="compositionally biased region" description="Basic and acidic residues" evidence="1">
    <location>
        <begin position="124"/>
        <end position="136"/>
    </location>
</feature>
<protein>
    <submittedName>
        <fullName evidence="3">Uncharacterized protein</fullName>
    </submittedName>
</protein>
<accession>A0AAF3EZE8</accession>
<dbReference type="WBParaSite" id="MBELARI_LOCUS19529">
    <property type="protein sequence ID" value="MBELARI_LOCUS19529"/>
    <property type="gene ID" value="MBELARI_LOCUS19529"/>
</dbReference>
<feature type="compositionally biased region" description="Polar residues" evidence="1">
    <location>
        <begin position="1"/>
        <end position="23"/>
    </location>
</feature>
<evidence type="ECO:0000256" key="1">
    <source>
        <dbReference type="SAM" id="MobiDB-lite"/>
    </source>
</evidence>
<evidence type="ECO:0000313" key="3">
    <source>
        <dbReference type="WBParaSite" id="MBELARI_LOCUS19529"/>
    </source>
</evidence>
<dbReference type="Proteomes" id="UP000887575">
    <property type="component" value="Unassembled WGS sequence"/>
</dbReference>
<dbReference type="AlphaFoldDB" id="A0AAF3EZE8"/>